<dbReference type="Proteomes" id="UP001054945">
    <property type="component" value="Unassembled WGS sequence"/>
</dbReference>
<keyword evidence="2" id="KW-1185">Reference proteome</keyword>
<comment type="caution">
    <text evidence="1">The sequence shown here is derived from an EMBL/GenBank/DDBJ whole genome shotgun (WGS) entry which is preliminary data.</text>
</comment>
<reference evidence="1 2" key="1">
    <citation type="submission" date="2021-06" db="EMBL/GenBank/DDBJ databases">
        <title>Caerostris extrusa draft genome.</title>
        <authorList>
            <person name="Kono N."/>
            <person name="Arakawa K."/>
        </authorList>
    </citation>
    <scope>NUCLEOTIDE SEQUENCE [LARGE SCALE GENOMIC DNA]</scope>
</reference>
<protein>
    <submittedName>
        <fullName evidence="1">Uncharacterized protein</fullName>
    </submittedName>
</protein>
<sequence length="112" mass="12742">MWQKHYQLSLTHFIPARVLQRSIPFPVPLPIKRALKEFASIDGEEQQRAINIYILLESAGEAYLLHSSAEAASISAATICIGCEIGNEIQPSFTRHRKAISKFHFPWPRVKE</sequence>
<evidence type="ECO:0000313" key="1">
    <source>
        <dbReference type="EMBL" id="GIY93451.1"/>
    </source>
</evidence>
<organism evidence="1 2">
    <name type="scientific">Caerostris extrusa</name>
    <name type="common">Bark spider</name>
    <name type="synonym">Caerostris bankana</name>
    <dbReference type="NCBI Taxonomy" id="172846"/>
    <lineage>
        <taxon>Eukaryota</taxon>
        <taxon>Metazoa</taxon>
        <taxon>Ecdysozoa</taxon>
        <taxon>Arthropoda</taxon>
        <taxon>Chelicerata</taxon>
        <taxon>Arachnida</taxon>
        <taxon>Araneae</taxon>
        <taxon>Araneomorphae</taxon>
        <taxon>Entelegynae</taxon>
        <taxon>Araneoidea</taxon>
        <taxon>Araneidae</taxon>
        <taxon>Caerostris</taxon>
    </lineage>
</organism>
<proteinExistence type="predicted"/>
<gene>
    <name evidence="1" type="ORF">CEXT_12891</name>
</gene>
<accession>A0AAV4XHN4</accession>
<dbReference type="AlphaFoldDB" id="A0AAV4XHN4"/>
<dbReference type="EMBL" id="BPLR01000267">
    <property type="protein sequence ID" value="GIY93451.1"/>
    <property type="molecule type" value="Genomic_DNA"/>
</dbReference>
<evidence type="ECO:0000313" key="2">
    <source>
        <dbReference type="Proteomes" id="UP001054945"/>
    </source>
</evidence>
<name>A0AAV4XHN4_CAEEX</name>